<keyword evidence="2 4" id="KW-0732">Signal</keyword>
<dbReference type="AlphaFoldDB" id="A0A4Z0WBA3"/>
<dbReference type="OrthoDB" id="9764688at2"/>
<evidence type="ECO:0000259" key="5">
    <source>
        <dbReference type="Pfam" id="PF09375"/>
    </source>
</evidence>
<reference evidence="6 7" key="1">
    <citation type="submission" date="2019-04" db="EMBL/GenBank/DDBJ databases">
        <title>Natronospirillum operosus gen. nov., sp. nov., a haloalkaliphilic satellite isolated from decaying biomass of laboratory culture of cyanobacterium Geitlerinema sp. and proposal of Natronospirillaceae fam. nov. and Saccharospirillaceae fam. nov.</title>
        <authorList>
            <person name="Kevbrin V."/>
            <person name="Boltyanskaya Y."/>
            <person name="Koziaeva V."/>
            <person name="Grouzdev D.S."/>
            <person name="Park M."/>
            <person name="Cho J."/>
        </authorList>
    </citation>
    <scope>NUCLEOTIDE SEQUENCE [LARGE SCALE GENOMIC DNA]</scope>
    <source>
        <strain evidence="6 7">G-116</strain>
    </source>
</reference>
<accession>A0A4Z0WBA3</accession>
<dbReference type="EMBL" id="SRMF01000009">
    <property type="protein sequence ID" value="TGG91376.1"/>
    <property type="molecule type" value="Genomic_DNA"/>
</dbReference>
<evidence type="ECO:0000256" key="2">
    <source>
        <dbReference type="ARBA" id="ARBA00022729"/>
    </source>
</evidence>
<evidence type="ECO:0000256" key="4">
    <source>
        <dbReference type="SAM" id="SignalP"/>
    </source>
</evidence>
<dbReference type="GO" id="GO:0030313">
    <property type="term" value="C:cell envelope"/>
    <property type="evidence" value="ECO:0007669"/>
    <property type="project" value="UniProtKB-SubCell"/>
</dbReference>
<comment type="subcellular location">
    <subcellularLocation>
        <location evidence="1">Cell envelope</location>
    </subcellularLocation>
</comment>
<dbReference type="Pfam" id="PF09375">
    <property type="entry name" value="Peptidase_M75"/>
    <property type="match status" value="1"/>
</dbReference>
<sequence>MARYILALIAVIGLAGCSSEAPAPETQDSASQAPEADATDLPEVSEQKALWQSMTLAQCEPLLQGHQEQTAVLASQVSLLADAPTADTLRGAQSAWRQALSNWGGASLCLQYPLPSASPIPHGARWQRTAAAPALAGFVDAVPGYEDSGIVHDETMALTLQTLLRQHQVTDDGEVSLGFYALEVLLFGSVRREPGDFAPAADLDSIPLTEQTPAARRSRMATLLALDLTSQASVWQDYWDDHAGPLNPETDTATLLWVWSRALEDATRIGESLARGQIGRALSSEHDLLYLNGLTQALAHWWSDPTTLEQVEQAGISTSDWRATDDRLAALSADSEPEAFAAATERAARLLRELSRLLDSASLPLMPA</sequence>
<evidence type="ECO:0000313" key="7">
    <source>
        <dbReference type="Proteomes" id="UP000297475"/>
    </source>
</evidence>
<dbReference type="InterPro" id="IPR038352">
    <property type="entry name" value="Imelysin_sf"/>
</dbReference>
<dbReference type="Proteomes" id="UP000297475">
    <property type="component" value="Unassembled WGS sequence"/>
</dbReference>
<dbReference type="InterPro" id="IPR018976">
    <property type="entry name" value="Imelysin-like"/>
</dbReference>
<dbReference type="PROSITE" id="PS51257">
    <property type="entry name" value="PROKAR_LIPOPROTEIN"/>
    <property type="match status" value="1"/>
</dbReference>
<name>A0A4Z0WBA3_9GAMM</name>
<feature type="region of interest" description="Disordered" evidence="3">
    <location>
        <begin position="21"/>
        <end position="43"/>
    </location>
</feature>
<feature type="chain" id="PRO_5021423927" description="Imelysin-like domain-containing protein" evidence="4">
    <location>
        <begin position="24"/>
        <end position="368"/>
    </location>
</feature>
<comment type="caution">
    <text evidence="6">The sequence shown here is derived from an EMBL/GenBank/DDBJ whole genome shotgun (WGS) entry which is preliminary data.</text>
</comment>
<evidence type="ECO:0000313" key="6">
    <source>
        <dbReference type="EMBL" id="TGG91376.1"/>
    </source>
</evidence>
<evidence type="ECO:0000256" key="1">
    <source>
        <dbReference type="ARBA" id="ARBA00004196"/>
    </source>
</evidence>
<protein>
    <recommendedName>
        <fullName evidence="5">Imelysin-like domain-containing protein</fullName>
    </recommendedName>
</protein>
<dbReference type="RefSeq" id="WP_135484468.1">
    <property type="nucleotide sequence ID" value="NZ_SRMF01000009.1"/>
</dbReference>
<evidence type="ECO:0000256" key="3">
    <source>
        <dbReference type="SAM" id="MobiDB-lite"/>
    </source>
</evidence>
<dbReference type="Gene3D" id="1.20.1420.20">
    <property type="entry name" value="M75 peptidase, HXXE motif"/>
    <property type="match status" value="1"/>
</dbReference>
<feature type="signal peptide" evidence="4">
    <location>
        <begin position="1"/>
        <end position="23"/>
    </location>
</feature>
<gene>
    <name evidence="6" type="ORF">E4656_16805</name>
</gene>
<organism evidence="6 7">
    <name type="scientific">Natronospirillum operosum</name>
    <dbReference type="NCBI Taxonomy" id="2759953"/>
    <lineage>
        <taxon>Bacteria</taxon>
        <taxon>Pseudomonadati</taxon>
        <taxon>Pseudomonadota</taxon>
        <taxon>Gammaproteobacteria</taxon>
        <taxon>Oceanospirillales</taxon>
        <taxon>Natronospirillaceae</taxon>
        <taxon>Natronospirillum</taxon>
    </lineage>
</organism>
<keyword evidence="7" id="KW-1185">Reference proteome</keyword>
<proteinExistence type="predicted"/>
<feature type="domain" description="Imelysin-like" evidence="5">
    <location>
        <begin position="68"/>
        <end position="282"/>
    </location>
</feature>